<dbReference type="EMBL" id="KE504182">
    <property type="protein sequence ID" value="EPS96918.1"/>
    <property type="molecule type" value="Genomic_DNA"/>
</dbReference>
<dbReference type="OrthoDB" id="2801263at2759"/>
<dbReference type="STRING" id="743788.S8E0J7"/>
<organism evidence="2 3">
    <name type="scientific">Fomitopsis schrenkii</name>
    <name type="common">Brown rot fungus</name>
    <dbReference type="NCBI Taxonomy" id="2126942"/>
    <lineage>
        <taxon>Eukaryota</taxon>
        <taxon>Fungi</taxon>
        <taxon>Dikarya</taxon>
        <taxon>Basidiomycota</taxon>
        <taxon>Agaricomycotina</taxon>
        <taxon>Agaricomycetes</taxon>
        <taxon>Polyporales</taxon>
        <taxon>Fomitopsis</taxon>
    </lineage>
</organism>
<evidence type="ECO:0000313" key="3">
    <source>
        <dbReference type="Proteomes" id="UP000015241"/>
    </source>
</evidence>
<evidence type="ECO:0000256" key="1">
    <source>
        <dbReference type="SAM" id="Phobius"/>
    </source>
</evidence>
<keyword evidence="1" id="KW-0812">Transmembrane</keyword>
<dbReference type="AlphaFoldDB" id="S8E0J7"/>
<feature type="non-terminal residue" evidence="2">
    <location>
        <position position="1"/>
    </location>
</feature>
<keyword evidence="1" id="KW-1133">Transmembrane helix</keyword>
<sequence length="318" mass="35726">NRDWQQQIHRVVEGYLTGWKAGIVPCVDTDVCAWDVTFIDFHQLRAGVVAPSSPDEYPNEALARLGYIGTAPLKPAVAIAIQTLEAYRQLHHVCPRLSIHAQVQALCRLHEVTFSRTLVNQFSIAYDVYLEVLHHVDFRIDSLLGRTTPNWWMLNACAPCLYKLEGEAPLKYSLLVNMDGNQSLKLVDDLFRAGATLRDECTGRSDLWLTPSEVDQWKDEVCRPVCNPGLSAGAHANSDEDELDHVDEDVFGNLETSETSENTQADVSVCVERWRNAGPEVRKKMFALFAITGVFVCLCRHGHLLVICDMIRSGELYV</sequence>
<evidence type="ECO:0000313" key="2">
    <source>
        <dbReference type="EMBL" id="EPS96918.1"/>
    </source>
</evidence>
<gene>
    <name evidence="2" type="ORF">FOMPIDRAFT_1097030</name>
</gene>
<keyword evidence="3" id="KW-1185">Reference proteome</keyword>
<dbReference type="InParanoid" id="S8E0J7"/>
<dbReference type="Pfam" id="PF18758">
    <property type="entry name" value="KDZ"/>
    <property type="match status" value="1"/>
</dbReference>
<accession>S8E0J7</accession>
<proteinExistence type="predicted"/>
<evidence type="ECO:0008006" key="4">
    <source>
        <dbReference type="Google" id="ProtNLM"/>
    </source>
</evidence>
<feature type="non-terminal residue" evidence="2">
    <location>
        <position position="318"/>
    </location>
</feature>
<keyword evidence="1" id="KW-0472">Membrane</keyword>
<dbReference type="Proteomes" id="UP000015241">
    <property type="component" value="Unassembled WGS sequence"/>
</dbReference>
<dbReference type="InterPro" id="IPR040521">
    <property type="entry name" value="KDZ"/>
</dbReference>
<reference evidence="2 3" key="1">
    <citation type="journal article" date="2012" name="Science">
        <title>The Paleozoic origin of enzymatic lignin decomposition reconstructed from 31 fungal genomes.</title>
        <authorList>
            <person name="Floudas D."/>
            <person name="Binder M."/>
            <person name="Riley R."/>
            <person name="Barry K."/>
            <person name="Blanchette R.A."/>
            <person name="Henrissat B."/>
            <person name="Martinez A.T."/>
            <person name="Otillar R."/>
            <person name="Spatafora J.W."/>
            <person name="Yadav J.S."/>
            <person name="Aerts A."/>
            <person name="Benoit I."/>
            <person name="Boyd A."/>
            <person name="Carlson A."/>
            <person name="Copeland A."/>
            <person name="Coutinho P.M."/>
            <person name="de Vries R.P."/>
            <person name="Ferreira P."/>
            <person name="Findley K."/>
            <person name="Foster B."/>
            <person name="Gaskell J."/>
            <person name="Glotzer D."/>
            <person name="Gorecki P."/>
            <person name="Heitman J."/>
            <person name="Hesse C."/>
            <person name="Hori C."/>
            <person name="Igarashi K."/>
            <person name="Jurgens J.A."/>
            <person name="Kallen N."/>
            <person name="Kersten P."/>
            <person name="Kohler A."/>
            <person name="Kuees U."/>
            <person name="Kumar T.K.A."/>
            <person name="Kuo A."/>
            <person name="LaButti K."/>
            <person name="Larrondo L.F."/>
            <person name="Lindquist E."/>
            <person name="Ling A."/>
            <person name="Lombard V."/>
            <person name="Lucas S."/>
            <person name="Lundell T."/>
            <person name="Martin R."/>
            <person name="McLaughlin D.J."/>
            <person name="Morgenstern I."/>
            <person name="Morin E."/>
            <person name="Murat C."/>
            <person name="Nagy L.G."/>
            <person name="Nolan M."/>
            <person name="Ohm R.A."/>
            <person name="Patyshakuliyeva A."/>
            <person name="Rokas A."/>
            <person name="Ruiz-Duenas F.J."/>
            <person name="Sabat G."/>
            <person name="Salamov A."/>
            <person name="Samejima M."/>
            <person name="Schmutz J."/>
            <person name="Slot J.C."/>
            <person name="St John F."/>
            <person name="Stenlid J."/>
            <person name="Sun H."/>
            <person name="Sun S."/>
            <person name="Syed K."/>
            <person name="Tsang A."/>
            <person name="Wiebenga A."/>
            <person name="Young D."/>
            <person name="Pisabarro A."/>
            <person name="Eastwood D.C."/>
            <person name="Martin F."/>
            <person name="Cullen D."/>
            <person name="Grigoriev I.V."/>
            <person name="Hibbett D.S."/>
        </authorList>
    </citation>
    <scope>NUCLEOTIDE SEQUENCE</scope>
    <source>
        <strain evidence="3">FP-58527</strain>
    </source>
</reference>
<name>S8E0J7_FOMSC</name>
<protein>
    <recommendedName>
        <fullName evidence="4">CxC1-like cysteine cluster associated with KDZ transposases domain-containing protein</fullName>
    </recommendedName>
</protein>
<dbReference type="HOGENOM" id="CLU_013084_3_3_1"/>
<dbReference type="eggNOG" id="ENOG502RUZM">
    <property type="taxonomic scope" value="Eukaryota"/>
</dbReference>
<feature type="transmembrane region" description="Helical" evidence="1">
    <location>
        <begin position="285"/>
        <end position="307"/>
    </location>
</feature>